<dbReference type="Proteomes" id="UP001627154">
    <property type="component" value="Unassembled WGS sequence"/>
</dbReference>
<sequence length="66" mass="8000">MDARRSLWAQRELRGYIFLSSSVKSRRALPRERAILARRSETNEHTRPTELHLYTNLITWKLRYVE</sequence>
<accession>A0ABD2WMQ6</accession>
<comment type="caution">
    <text evidence="1">The sequence shown here is derived from an EMBL/GenBank/DDBJ whole genome shotgun (WGS) entry which is preliminary data.</text>
</comment>
<organism evidence="1 2">
    <name type="scientific">Trichogramma kaykai</name>
    <dbReference type="NCBI Taxonomy" id="54128"/>
    <lineage>
        <taxon>Eukaryota</taxon>
        <taxon>Metazoa</taxon>
        <taxon>Ecdysozoa</taxon>
        <taxon>Arthropoda</taxon>
        <taxon>Hexapoda</taxon>
        <taxon>Insecta</taxon>
        <taxon>Pterygota</taxon>
        <taxon>Neoptera</taxon>
        <taxon>Endopterygota</taxon>
        <taxon>Hymenoptera</taxon>
        <taxon>Apocrita</taxon>
        <taxon>Proctotrupomorpha</taxon>
        <taxon>Chalcidoidea</taxon>
        <taxon>Trichogrammatidae</taxon>
        <taxon>Trichogramma</taxon>
    </lineage>
</organism>
<reference evidence="1 2" key="1">
    <citation type="journal article" date="2024" name="bioRxiv">
        <title>A reference genome for Trichogramma kaykai: A tiny desert-dwelling parasitoid wasp with competing sex-ratio distorters.</title>
        <authorList>
            <person name="Culotta J."/>
            <person name="Lindsey A.R."/>
        </authorList>
    </citation>
    <scope>NUCLEOTIDE SEQUENCE [LARGE SCALE GENOMIC DNA]</scope>
    <source>
        <strain evidence="1 2">KSX58</strain>
    </source>
</reference>
<gene>
    <name evidence="1" type="ORF">TKK_011403</name>
</gene>
<keyword evidence="2" id="KW-1185">Reference proteome</keyword>
<evidence type="ECO:0000313" key="2">
    <source>
        <dbReference type="Proteomes" id="UP001627154"/>
    </source>
</evidence>
<evidence type="ECO:0000313" key="1">
    <source>
        <dbReference type="EMBL" id="KAL3394388.1"/>
    </source>
</evidence>
<dbReference type="EMBL" id="JBJJXI010000092">
    <property type="protein sequence ID" value="KAL3394388.1"/>
    <property type="molecule type" value="Genomic_DNA"/>
</dbReference>
<dbReference type="AlphaFoldDB" id="A0ABD2WMQ6"/>
<protein>
    <submittedName>
        <fullName evidence="1">Uncharacterized protein</fullName>
    </submittedName>
</protein>
<name>A0ABD2WMQ6_9HYME</name>
<proteinExistence type="predicted"/>